<dbReference type="Pfam" id="PF01565">
    <property type="entry name" value="FAD_binding_4"/>
    <property type="match status" value="1"/>
</dbReference>
<dbReference type="eggNOG" id="arCOG00337">
    <property type="taxonomic scope" value="Archaea"/>
</dbReference>
<dbReference type="SUPFAM" id="SSF55103">
    <property type="entry name" value="FAD-linked oxidases, C-terminal domain"/>
    <property type="match status" value="1"/>
</dbReference>
<keyword evidence="2" id="KW-0285">Flavoprotein</keyword>
<accession>N0BLP4</accession>
<dbReference type="HOGENOM" id="CLU_017779_9_2_2"/>
<dbReference type="InterPro" id="IPR016164">
    <property type="entry name" value="FAD-linked_Oxase-like_C"/>
</dbReference>
<dbReference type="Gene3D" id="3.30.465.10">
    <property type="match status" value="1"/>
</dbReference>
<keyword evidence="4" id="KW-0560">Oxidoreductase</keyword>
<dbReference type="GO" id="GO:0071949">
    <property type="term" value="F:FAD binding"/>
    <property type="evidence" value="ECO:0007669"/>
    <property type="project" value="InterPro"/>
</dbReference>
<evidence type="ECO:0000259" key="5">
    <source>
        <dbReference type="PROSITE" id="PS51387"/>
    </source>
</evidence>
<evidence type="ECO:0000256" key="3">
    <source>
        <dbReference type="ARBA" id="ARBA00022827"/>
    </source>
</evidence>
<evidence type="ECO:0000256" key="4">
    <source>
        <dbReference type="ARBA" id="ARBA00023002"/>
    </source>
</evidence>
<evidence type="ECO:0000256" key="1">
    <source>
        <dbReference type="ARBA" id="ARBA00001974"/>
    </source>
</evidence>
<keyword evidence="7" id="KW-1185">Reference proteome</keyword>
<protein>
    <submittedName>
        <fullName evidence="6">FAD/FMN-containing dehydrogenase</fullName>
    </submittedName>
</protein>
<dbReference type="Gene3D" id="3.30.70.2740">
    <property type="match status" value="1"/>
</dbReference>
<dbReference type="InterPro" id="IPR016166">
    <property type="entry name" value="FAD-bd_PCMH"/>
</dbReference>
<evidence type="ECO:0000313" key="7">
    <source>
        <dbReference type="Proteomes" id="UP000013307"/>
    </source>
</evidence>
<name>N0BLP4_9EURY</name>
<dbReference type="KEGG" id="ast:Asulf_01478"/>
<dbReference type="SUPFAM" id="SSF56176">
    <property type="entry name" value="FAD-binding/transporter-associated domain-like"/>
    <property type="match status" value="1"/>
</dbReference>
<dbReference type="EMBL" id="CP005290">
    <property type="protein sequence ID" value="AGK61461.1"/>
    <property type="molecule type" value="Genomic_DNA"/>
</dbReference>
<proteinExistence type="predicted"/>
<organism evidence="6 7">
    <name type="scientific">Archaeoglobus sulfaticallidus PM70-1</name>
    <dbReference type="NCBI Taxonomy" id="387631"/>
    <lineage>
        <taxon>Archaea</taxon>
        <taxon>Methanobacteriati</taxon>
        <taxon>Methanobacteriota</taxon>
        <taxon>Archaeoglobi</taxon>
        <taxon>Archaeoglobales</taxon>
        <taxon>Archaeoglobaceae</taxon>
        <taxon>Archaeoglobus</taxon>
    </lineage>
</organism>
<dbReference type="Pfam" id="PF02913">
    <property type="entry name" value="FAD-oxidase_C"/>
    <property type="match status" value="1"/>
</dbReference>
<evidence type="ECO:0000256" key="2">
    <source>
        <dbReference type="ARBA" id="ARBA00022630"/>
    </source>
</evidence>
<sequence length="452" mass="49759">MRAQIAKILRDSGVEPYTDASGYVFDETPETVRIEPCRDVIVVKPRNTEEVARVMRIAYEHNIPVFVRGGGTGLSCGAVPTKTGIVLSTERMKRIEVDAENLCAVCSAGVTLGELINAAESKGLSFPPHPGSESATVAGMVATNAGGVRAMKYGVMRNYVIGLKAVLADGEVLSLGGKMIKNNAGYNLMHLLIGSEGTLAIITEVVLKLLPPFRETLTLAVPFRCVEDAIRIVPKIMIESMPLALEYIEGEAITYGEKASGKRWPPRDKANLMVILDGDSKDDLMRKAERVAEICERSNAVDVFVATGREEKDLLAVRSLIYEGIKNDLIEILDVSVPVAKIPEYIRKCNDVAEKMGFKVINYGHAGDGNIHQHPMKRVGWEKDYEGLRMRFFEIASDLGGTITGEHGIGALKKDHLKHFISEREYRIMQEMKRIFDPKGILNPGKVVDHVR</sequence>
<dbReference type="InterPro" id="IPR004113">
    <property type="entry name" value="FAD-bd_oxidored_4_C"/>
</dbReference>
<dbReference type="InterPro" id="IPR051914">
    <property type="entry name" value="FAD-linked_OxidoTrans_Type4"/>
</dbReference>
<dbReference type="InterPro" id="IPR016171">
    <property type="entry name" value="Vanillyl_alc_oxidase_C-sub2"/>
</dbReference>
<gene>
    <name evidence="6" type="ORF">Asulf_01478</name>
</gene>
<reference evidence="6 7" key="1">
    <citation type="journal article" date="2013" name="Genome Announc.">
        <title>Complete Genome Sequence of the Thermophilic and Facultatively Chemolithoautotrophic Sulfate Reducer Archaeoglobus sulfaticallidus Strain PM70-1T.</title>
        <authorList>
            <person name="Stokke R."/>
            <person name="Hocking W.P."/>
            <person name="Steinsbu B.O."/>
            <person name="Steen I.H."/>
        </authorList>
    </citation>
    <scope>NUCLEOTIDE SEQUENCE [LARGE SCALE GENOMIC DNA]</scope>
    <source>
        <strain evidence="6">PM70-1</strain>
    </source>
</reference>
<dbReference type="InterPro" id="IPR006094">
    <property type="entry name" value="Oxid_FAD_bind_N"/>
</dbReference>
<dbReference type="InterPro" id="IPR016169">
    <property type="entry name" value="FAD-bd_PCMH_sub2"/>
</dbReference>
<dbReference type="FunFam" id="1.10.45.10:FF:000001">
    <property type="entry name" value="D-lactate dehydrogenase mitochondrial"/>
    <property type="match status" value="1"/>
</dbReference>
<dbReference type="InterPro" id="IPR036318">
    <property type="entry name" value="FAD-bd_PCMH-like_sf"/>
</dbReference>
<evidence type="ECO:0000313" key="6">
    <source>
        <dbReference type="EMBL" id="AGK61461.1"/>
    </source>
</evidence>
<dbReference type="STRING" id="387631.Asulf_01478"/>
<comment type="cofactor">
    <cofactor evidence="1">
        <name>FAD</name>
        <dbReference type="ChEBI" id="CHEBI:57692"/>
    </cofactor>
</comment>
<keyword evidence="3" id="KW-0274">FAD</keyword>
<dbReference type="AlphaFoldDB" id="N0BLP4"/>
<feature type="domain" description="FAD-binding PCMH-type" evidence="5">
    <location>
        <begin position="34"/>
        <end position="212"/>
    </location>
</feature>
<dbReference type="Gene3D" id="1.10.45.10">
    <property type="entry name" value="Vanillyl-alcohol Oxidase, Chain A, domain 4"/>
    <property type="match status" value="1"/>
</dbReference>
<dbReference type="PROSITE" id="PS51387">
    <property type="entry name" value="FAD_PCMH"/>
    <property type="match status" value="1"/>
</dbReference>
<dbReference type="GO" id="GO:0016491">
    <property type="term" value="F:oxidoreductase activity"/>
    <property type="evidence" value="ECO:0007669"/>
    <property type="project" value="UniProtKB-KW"/>
</dbReference>
<dbReference type="Proteomes" id="UP000013307">
    <property type="component" value="Chromosome"/>
</dbReference>
<dbReference type="PANTHER" id="PTHR42934:SF2">
    <property type="entry name" value="GLYCOLATE OXIDASE SUBUNIT GLCD"/>
    <property type="match status" value="1"/>
</dbReference>
<dbReference type="PANTHER" id="PTHR42934">
    <property type="entry name" value="GLYCOLATE OXIDASE SUBUNIT GLCD"/>
    <property type="match status" value="1"/>
</dbReference>